<dbReference type="RefSeq" id="WP_303549758.1">
    <property type="nucleotide sequence ID" value="NZ_JAUOPG010000004.1"/>
</dbReference>
<sequence>MMALKVTPALAAIVNNNHLFQMSNTLNQKVLALANAKKIMITDIDAPIFSGKLPIHLYAKSLDIYDQTRRLSDDNSLPDKGLPNSILRPTNVLNLLSDINDVMDSALRNAQINPQGFEQERPLGKNANEAFRDLWLLSYRLAALVPPPNAIETLHQLNMIEAQVRLIATQTQLTIPSVSLGEASAKTPRDVMLTLYQDMHLLGRLQRQLGTEAIAPGALRSGELGMADIYDTARTLLADLHRMKTSLSIDNAAKNIPMPKTVSLNDLYSRAQLVHDLLLSLTGSSL</sequence>
<name>A0AAW7XKW2_9GAMM</name>
<reference evidence="1" key="1">
    <citation type="submission" date="2023-07" db="EMBL/GenBank/DDBJ databases">
        <title>Genome content predicts the carbon catabolic preferences of heterotrophic bacteria.</title>
        <authorList>
            <person name="Gralka M."/>
        </authorList>
    </citation>
    <scope>NUCLEOTIDE SEQUENCE</scope>
    <source>
        <strain evidence="1">I2M16</strain>
    </source>
</reference>
<evidence type="ECO:0000313" key="1">
    <source>
        <dbReference type="EMBL" id="MDO6453480.1"/>
    </source>
</evidence>
<dbReference type="EMBL" id="JAUOPG010000004">
    <property type="protein sequence ID" value="MDO6453480.1"/>
    <property type="molecule type" value="Genomic_DNA"/>
</dbReference>
<dbReference type="Proteomes" id="UP001169862">
    <property type="component" value="Unassembled WGS sequence"/>
</dbReference>
<protein>
    <submittedName>
        <fullName evidence="1">Uncharacterized protein</fullName>
    </submittedName>
</protein>
<comment type="caution">
    <text evidence="1">The sequence shown here is derived from an EMBL/GenBank/DDBJ whole genome shotgun (WGS) entry which is preliminary data.</text>
</comment>
<accession>A0AAW7XKW2</accession>
<organism evidence="1 2">
    <name type="scientific">Neptunomonas phycophila</name>
    <dbReference type="NCBI Taxonomy" id="1572645"/>
    <lineage>
        <taxon>Bacteria</taxon>
        <taxon>Pseudomonadati</taxon>
        <taxon>Pseudomonadota</taxon>
        <taxon>Gammaproteobacteria</taxon>
        <taxon>Oceanospirillales</taxon>
        <taxon>Oceanospirillaceae</taxon>
        <taxon>Neptunomonas</taxon>
    </lineage>
</organism>
<proteinExistence type="predicted"/>
<evidence type="ECO:0000313" key="2">
    <source>
        <dbReference type="Proteomes" id="UP001169862"/>
    </source>
</evidence>
<dbReference type="AlphaFoldDB" id="A0AAW7XKW2"/>
<gene>
    <name evidence="1" type="ORF">Q4490_07870</name>
</gene>